<dbReference type="CDD" id="cd00093">
    <property type="entry name" value="HTH_XRE"/>
    <property type="match status" value="1"/>
</dbReference>
<organism evidence="3 4">
    <name type="scientific">Azonexus hydrophilus</name>
    <dbReference type="NCBI Taxonomy" id="418702"/>
    <lineage>
        <taxon>Bacteria</taxon>
        <taxon>Pseudomonadati</taxon>
        <taxon>Pseudomonadota</taxon>
        <taxon>Betaproteobacteria</taxon>
        <taxon>Rhodocyclales</taxon>
        <taxon>Azonexaceae</taxon>
        <taxon>Azonexus</taxon>
    </lineage>
</organism>
<dbReference type="OrthoDB" id="8561330at2"/>
<keyword evidence="1" id="KW-0812">Transmembrane</keyword>
<sequence>MSEQIDNELPAEVQDVVPEVLPTVGELLREAREGRGLQVADIAQALKLGQRQVEALERDDWSGLPGTTFIRGFVRNYARLVGVDAVPLMSRLESLLEKPVDTLAVPDTVPARISNSSKSRDGLVVGIGAVLLLLAALAYFLLPSDLNAWRASVQALIDGDEKPVEVAAQPAPAQEALFPPNVSAQQLIAPQVAPVATVGEPSTEPVAATPAEPAVKPQLRFVVAKESWLEVRDRDDTVVFSQRLPGGTEQLVGGKGPLSVTIGYAPGVSLFLRDQVVNLVPHTKGDVARLVLE</sequence>
<dbReference type="InterPro" id="IPR025194">
    <property type="entry name" value="RodZ-like_C"/>
</dbReference>
<evidence type="ECO:0000259" key="2">
    <source>
        <dbReference type="Pfam" id="PF13464"/>
    </source>
</evidence>
<dbReference type="InterPro" id="IPR001387">
    <property type="entry name" value="Cro/C1-type_HTH"/>
</dbReference>
<gene>
    <name evidence="3" type="ORF">BJN45_13825</name>
</gene>
<keyword evidence="1" id="KW-1133">Transmembrane helix</keyword>
<comment type="caution">
    <text evidence="3">The sequence shown here is derived from an EMBL/GenBank/DDBJ whole genome shotgun (WGS) entry which is preliminary data.</text>
</comment>
<dbReference type="GO" id="GO:0003677">
    <property type="term" value="F:DNA binding"/>
    <property type="evidence" value="ECO:0007669"/>
    <property type="project" value="InterPro"/>
</dbReference>
<dbReference type="EMBL" id="MTHD01000005">
    <property type="protein sequence ID" value="OMG52384.1"/>
    <property type="molecule type" value="Genomic_DNA"/>
</dbReference>
<dbReference type="Pfam" id="PF13464">
    <property type="entry name" value="RodZ_C"/>
    <property type="match status" value="1"/>
</dbReference>
<name>A0A1R1I1B2_9RHOO</name>
<dbReference type="Gene3D" id="1.10.260.40">
    <property type="entry name" value="lambda repressor-like DNA-binding domains"/>
    <property type="match status" value="1"/>
</dbReference>
<keyword evidence="1" id="KW-0472">Membrane</keyword>
<keyword evidence="4" id="KW-1185">Reference proteome</keyword>
<dbReference type="STRING" id="418702.BJN45_13825"/>
<protein>
    <recommendedName>
        <fullName evidence="2">Cytoskeleton protein RodZ-like C-terminal domain-containing protein</fullName>
    </recommendedName>
</protein>
<feature type="domain" description="Cytoskeleton protein RodZ-like C-terminal" evidence="2">
    <location>
        <begin position="221"/>
        <end position="290"/>
    </location>
</feature>
<dbReference type="Proteomes" id="UP000187526">
    <property type="component" value="Unassembled WGS sequence"/>
</dbReference>
<dbReference type="RefSeq" id="WP_076096242.1">
    <property type="nucleotide sequence ID" value="NZ_MTHD01000005.1"/>
</dbReference>
<accession>A0A1R1I1B2</accession>
<proteinExistence type="predicted"/>
<feature type="transmembrane region" description="Helical" evidence="1">
    <location>
        <begin position="122"/>
        <end position="142"/>
    </location>
</feature>
<dbReference type="InterPro" id="IPR010982">
    <property type="entry name" value="Lambda_DNA-bd_dom_sf"/>
</dbReference>
<evidence type="ECO:0000313" key="4">
    <source>
        <dbReference type="Proteomes" id="UP000187526"/>
    </source>
</evidence>
<evidence type="ECO:0000256" key="1">
    <source>
        <dbReference type="SAM" id="Phobius"/>
    </source>
</evidence>
<dbReference type="PANTHER" id="PTHR34475:SF1">
    <property type="entry name" value="CYTOSKELETON PROTEIN RODZ"/>
    <property type="match status" value="1"/>
</dbReference>
<evidence type="ECO:0000313" key="3">
    <source>
        <dbReference type="EMBL" id="OMG52384.1"/>
    </source>
</evidence>
<reference evidence="3 4" key="1">
    <citation type="submission" date="2016-10" db="EMBL/GenBank/DDBJ databases">
        <title>Alkaliphiles isolated from bioreactors.</title>
        <authorList>
            <person name="Salah Z."/>
            <person name="Rout S.P."/>
            <person name="Humphreys P.N."/>
        </authorList>
    </citation>
    <scope>NUCLEOTIDE SEQUENCE [LARGE SCALE GENOMIC DNA]</scope>
    <source>
        <strain evidence="3 4">ZS02</strain>
    </source>
</reference>
<dbReference type="PANTHER" id="PTHR34475">
    <property type="match status" value="1"/>
</dbReference>
<dbReference type="InterPro" id="IPR050400">
    <property type="entry name" value="Bact_Cytoskel_RodZ"/>
</dbReference>
<dbReference type="AlphaFoldDB" id="A0A1R1I1B2"/>
<dbReference type="Pfam" id="PF13413">
    <property type="entry name" value="HTH_25"/>
    <property type="match status" value="1"/>
</dbReference>